<evidence type="ECO:0000313" key="4">
    <source>
        <dbReference type="Proteomes" id="UP001521184"/>
    </source>
</evidence>
<dbReference type="Pfam" id="PF20237">
    <property type="entry name" value="DUF6594"/>
    <property type="match status" value="1"/>
</dbReference>
<keyword evidence="4" id="KW-1185">Reference proteome</keyword>
<proteinExistence type="predicted"/>
<gene>
    <name evidence="3" type="ORF">SLS58_001885</name>
</gene>
<evidence type="ECO:0000256" key="1">
    <source>
        <dbReference type="SAM" id="Phobius"/>
    </source>
</evidence>
<name>A0ABR3U139_9PEZI</name>
<accession>A0ABR3U139</accession>
<evidence type="ECO:0000259" key="2">
    <source>
        <dbReference type="Pfam" id="PF20237"/>
    </source>
</evidence>
<protein>
    <recommendedName>
        <fullName evidence="2">DUF6594 domain-containing protein</fullName>
    </recommendedName>
</protein>
<feature type="transmembrane region" description="Helical" evidence="1">
    <location>
        <begin position="203"/>
        <end position="225"/>
    </location>
</feature>
<feature type="transmembrane region" description="Helical" evidence="1">
    <location>
        <begin position="263"/>
        <end position="281"/>
    </location>
</feature>
<dbReference type="Proteomes" id="UP001521184">
    <property type="component" value="Unassembled WGS sequence"/>
</dbReference>
<dbReference type="PANTHER" id="PTHR34502">
    <property type="entry name" value="DUF6594 DOMAIN-CONTAINING PROTEIN-RELATED"/>
    <property type="match status" value="1"/>
</dbReference>
<organism evidence="3 4">
    <name type="scientific">Diplodia intermedia</name>
    <dbReference type="NCBI Taxonomy" id="856260"/>
    <lineage>
        <taxon>Eukaryota</taxon>
        <taxon>Fungi</taxon>
        <taxon>Dikarya</taxon>
        <taxon>Ascomycota</taxon>
        <taxon>Pezizomycotina</taxon>
        <taxon>Dothideomycetes</taxon>
        <taxon>Dothideomycetes incertae sedis</taxon>
        <taxon>Botryosphaeriales</taxon>
        <taxon>Botryosphaeriaceae</taxon>
        <taxon>Diplodia</taxon>
    </lineage>
</organism>
<keyword evidence="1" id="KW-0472">Membrane</keyword>
<feature type="domain" description="DUF6594" evidence="2">
    <location>
        <begin position="2"/>
        <end position="277"/>
    </location>
</feature>
<evidence type="ECO:0000313" key="3">
    <source>
        <dbReference type="EMBL" id="KAL1648710.1"/>
    </source>
</evidence>
<dbReference type="PANTHER" id="PTHR34502:SF5">
    <property type="entry name" value="DUF6594 DOMAIN-CONTAINING PROTEIN"/>
    <property type="match status" value="1"/>
</dbReference>
<keyword evidence="1" id="KW-1133">Transmembrane helix</keyword>
<reference evidence="3 4" key="1">
    <citation type="journal article" date="2023" name="Plant Dis.">
        <title>First Report of Diplodia intermedia Causing Canker and Dieback Diseases on Apple Trees in Canada.</title>
        <authorList>
            <person name="Ellouze W."/>
            <person name="Ilyukhin E."/>
            <person name="Sulman M."/>
            <person name="Ali S."/>
        </authorList>
    </citation>
    <scope>NUCLEOTIDE SEQUENCE [LARGE SCALE GENOMIC DNA]</scope>
    <source>
        <strain evidence="3 4">M45-28</strain>
    </source>
</reference>
<comment type="caution">
    <text evidence="3">The sequence shown here is derived from an EMBL/GenBank/DDBJ whole genome shotgun (WGS) entry which is preliminary data.</text>
</comment>
<feature type="transmembrane region" description="Helical" evidence="1">
    <location>
        <begin position="237"/>
        <end position="257"/>
    </location>
</feature>
<dbReference type="InterPro" id="IPR046529">
    <property type="entry name" value="DUF6594"/>
</dbReference>
<sequence>MPEASIFRSFATLNIQNLLYMQAELVCLEDELRAYQLADACAGEESLRRKYASNWYYLSRSTSEDASIEEKALHDGSQWRTVEEIREKLQRYNSAILQTMQVLSAPEPSAHDLRDIQEYLRSREMRDGGALSGKDASVWGCVAGGIYARAPAGDLITLLARPACDRLTQSVVNAVVGRLHKRKGRFHWPRGGGATAVFVDDKMIYRLTFVATSGVAAMLPVASMVALQRVEDVPVRALSLGLVALFNFVLAVLLTWWADVKRAEVFAVAAAFAAVNVVFITK</sequence>
<keyword evidence="1" id="KW-0812">Transmembrane</keyword>
<dbReference type="EMBL" id="JAKEKT020000008">
    <property type="protein sequence ID" value="KAL1648710.1"/>
    <property type="molecule type" value="Genomic_DNA"/>
</dbReference>